<comment type="caution">
    <text evidence="1">The sequence shown here is derived from an EMBL/GenBank/DDBJ whole genome shotgun (WGS) entry which is preliminary data.</text>
</comment>
<name>A0A6G0YB10_APHCR</name>
<dbReference type="Proteomes" id="UP000478052">
    <property type="component" value="Unassembled WGS sequence"/>
</dbReference>
<dbReference type="EMBL" id="VUJU01005105">
    <property type="protein sequence ID" value="KAF0752279.1"/>
    <property type="molecule type" value="Genomic_DNA"/>
</dbReference>
<accession>A0A6G0YB10</accession>
<proteinExistence type="predicted"/>
<reference evidence="1 2" key="1">
    <citation type="submission" date="2019-08" db="EMBL/GenBank/DDBJ databases">
        <title>Whole genome of Aphis craccivora.</title>
        <authorList>
            <person name="Voronova N.V."/>
            <person name="Shulinski R.S."/>
            <person name="Bandarenka Y.V."/>
            <person name="Zhorov D.G."/>
            <person name="Warner D."/>
        </authorList>
    </citation>
    <scope>NUCLEOTIDE SEQUENCE [LARGE SCALE GENOMIC DNA]</scope>
    <source>
        <strain evidence="1">180601</strain>
        <tissue evidence="1">Whole Body</tissue>
    </source>
</reference>
<feature type="non-terminal residue" evidence="1">
    <location>
        <position position="116"/>
    </location>
</feature>
<organism evidence="1 2">
    <name type="scientific">Aphis craccivora</name>
    <name type="common">Cowpea aphid</name>
    <dbReference type="NCBI Taxonomy" id="307492"/>
    <lineage>
        <taxon>Eukaryota</taxon>
        <taxon>Metazoa</taxon>
        <taxon>Ecdysozoa</taxon>
        <taxon>Arthropoda</taxon>
        <taxon>Hexapoda</taxon>
        <taxon>Insecta</taxon>
        <taxon>Pterygota</taxon>
        <taxon>Neoptera</taxon>
        <taxon>Paraneoptera</taxon>
        <taxon>Hemiptera</taxon>
        <taxon>Sternorrhyncha</taxon>
        <taxon>Aphidomorpha</taxon>
        <taxon>Aphidoidea</taxon>
        <taxon>Aphididae</taxon>
        <taxon>Aphidini</taxon>
        <taxon>Aphis</taxon>
        <taxon>Aphis</taxon>
    </lineage>
</organism>
<keyword evidence="2" id="KW-1185">Reference proteome</keyword>
<dbReference type="AlphaFoldDB" id="A0A6G0YB10"/>
<evidence type="ECO:0000313" key="2">
    <source>
        <dbReference type="Proteomes" id="UP000478052"/>
    </source>
</evidence>
<sequence>MKSELIDSFEDHKHKKLAMVSNEKLLKIFQINCPSIVSLKFMPKLPANENIKLFNNYILKTYIASDSTFSLNLWAEFSTISNRTTNSCDFKIRSKELCKKSKHNVEKENIVREQNT</sequence>
<evidence type="ECO:0000313" key="1">
    <source>
        <dbReference type="EMBL" id="KAF0752279.1"/>
    </source>
</evidence>
<protein>
    <submittedName>
        <fullName evidence="1">Uncharacterized protein</fullName>
    </submittedName>
</protein>
<gene>
    <name evidence="1" type="ORF">FWK35_00026247</name>
</gene>